<reference evidence="3" key="1">
    <citation type="journal article" date="2019" name="Int. J. Syst. Evol. Microbiol.">
        <title>The Global Catalogue of Microorganisms (GCM) 10K type strain sequencing project: providing services to taxonomists for standard genome sequencing and annotation.</title>
        <authorList>
            <consortium name="The Broad Institute Genomics Platform"/>
            <consortium name="The Broad Institute Genome Sequencing Center for Infectious Disease"/>
            <person name="Wu L."/>
            <person name="Ma J."/>
        </authorList>
    </citation>
    <scope>NUCLEOTIDE SEQUENCE [LARGE SCALE GENOMIC DNA]</scope>
    <source>
        <strain evidence="3">CCUG 56752</strain>
    </source>
</reference>
<feature type="domain" description="6-phosphogluconate dehydrogenase NADP-binding" evidence="1">
    <location>
        <begin position="6"/>
        <end position="51"/>
    </location>
</feature>
<dbReference type="RefSeq" id="WP_379656843.1">
    <property type="nucleotide sequence ID" value="NZ_JBHTIV010000005.1"/>
</dbReference>
<name>A0ABW3GLL8_9FLAO</name>
<organism evidence="2 3">
    <name type="scientific">Psychroflexus salinarum</name>
    <dbReference type="NCBI Taxonomy" id="546024"/>
    <lineage>
        <taxon>Bacteria</taxon>
        <taxon>Pseudomonadati</taxon>
        <taxon>Bacteroidota</taxon>
        <taxon>Flavobacteriia</taxon>
        <taxon>Flavobacteriales</taxon>
        <taxon>Flavobacteriaceae</taxon>
        <taxon>Psychroflexus</taxon>
    </lineage>
</organism>
<dbReference type="Pfam" id="PF03446">
    <property type="entry name" value="NAD_binding_2"/>
    <property type="match status" value="1"/>
</dbReference>
<evidence type="ECO:0000313" key="3">
    <source>
        <dbReference type="Proteomes" id="UP001597049"/>
    </source>
</evidence>
<dbReference type="PANTHER" id="PTHR48079:SF6">
    <property type="entry name" value="NAD(P)-BINDING DOMAIN-CONTAINING PROTEIN-RELATED"/>
    <property type="match status" value="1"/>
</dbReference>
<evidence type="ECO:0000313" key="2">
    <source>
        <dbReference type="EMBL" id="MFD0931509.1"/>
    </source>
</evidence>
<dbReference type="InterPro" id="IPR036291">
    <property type="entry name" value="NAD(P)-bd_dom_sf"/>
</dbReference>
<dbReference type="EMBL" id="JBHTIV010000005">
    <property type="protein sequence ID" value="MFD0931509.1"/>
    <property type="molecule type" value="Genomic_DNA"/>
</dbReference>
<evidence type="ECO:0000259" key="1">
    <source>
        <dbReference type="Pfam" id="PF03446"/>
    </source>
</evidence>
<dbReference type="InterPro" id="IPR006115">
    <property type="entry name" value="6PGDH_NADP-bd"/>
</dbReference>
<comment type="caution">
    <text evidence="2">The sequence shown here is derived from an EMBL/GenBank/DDBJ whole genome shotgun (WGS) entry which is preliminary data.</text>
</comment>
<sequence>MIKQQVSILGCGWLGLPLAKHLIKNGWEVKGSTTSLEKIEKLESEGIQAFKIELQEDKIIGEIHSFLENSELLIIDIPPGLRSDPNSNFTAKLKKLSETIPESSIKNILYVSSTGVFQDHESIPTFTEHYKFTQREVANNQLIQAEQLLLTFKKAETSVIRFGGLIGNNRHPVKYLAGKPDIKNPEAPVNLIHLDNCILLILEIIQQGKFGKIFHGVEAVDSTKEEYYTKKAKEFDLQTPEFDHEIISVGKNISMTWTAKELDVGVPKKV</sequence>
<accession>A0ABW3GLL8</accession>
<dbReference type="InterPro" id="IPR051783">
    <property type="entry name" value="NAD(P)-dependent_oxidoreduct"/>
</dbReference>
<gene>
    <name evidence="2" type="ORF">ACFQ0R_02750</name>
</gene>
<dbReference type="PANTHER" id="PTHR48079">
    <property type="entry name" value="PROTEIN YEEZ"/>
    <property type="match status" value="1"/>
</dbReference>
<keyword evidence="3" id="KW-1185">Reference proteome</keyword>
<dbReference type="SUPFAM" id="SSF51735">
    <property type="entry name" value="NAD(P)-binding Rossmann-fold domains"/>
    <property type="match status" value="1"/>
</dbReference>
<proteinExistence type="predicted"/>
<dbReference type="Proteomes" id="UP001597049">
    <property type="component" value="Unassembled WGS sequence"/>
</dbReference>
<dbReference type="Gene3D" id="3.40.50.720">
    <property type="entry name" value="NAD(P)-binding Rossmann-like Domain"/>
    <property type="match status" value="1"/>
</dbReference>
<protein>
    <submittedName>
        <fullName evidence="2">NAD(P)-binding domain-containing protein</fullName>
    </submittedName>
</protein>